<sequence length="493" mass="50580">MSRKSVITVTAAILLTSTFVNAALAVGYGDFGVFDNAALFPPDHNNSGLGPRLFINGIPPIPALLPDKRKRRTTGQCGQDQHSCLEVGPSGAALCCRNNQYCFLNATWEPQCCGLGTTCGSPCEENALYCNSTTVTTVTVATSATVTLLAQTSEVAACCGRRCTSSYFLCQDNFGAQCCQYGAQCLSGGSCLFTSTPISTIVTPVPPGCTTSQFSCSEGGGCCNFGSTCTSTVSGTFTSQACAANLTVVDGGGGLSEGAKVGIGVGIAVGAAVVIGALTWFFVRRRRDARSRSGGGGGGGGATTLAGSGGQGEPFMRGPMSDATGATGGGGRPPLHLSGLTYPYYGPDAVEGPYTDRAGDGSTAGRNPSTEPPRSSPGFSDRAAAAAAAHPAGRYPDRPGDIVPPVELDADANGGATRVELEEKGVGEISSTPIIEEDDDDDEHGPFELYGSPGTSPPPMNAEEEAERRRTRHLSRTSQLATDQQQETKDGQK</sequence>
<proteinExistence type="predicted"/>
<reference evidence="1 2" key="1">
    <citation type="journal article" date="2022" name="New Phytol.">
        <title>Ecological generalism drives hyperdiversity of secondary metabolite gene clusters in xylarialean endophytes.</title>
        <authorList>
            <person name="Franco M.E.E."/>
            <person name="Wisecaver J.H."/>
            <person name="Arnold A.E."/>
            <person name="Ju Y.M."/>
            <person name="Slot J.C."/>
            <person name="Ahrendt S."/>
            <person name="Moore L.P."/>
            <person name="Eastman K.E."/>
            <person name="Scott K."/>
            <person name="Konkel Z."/>
            <person name="Mondo S.J."/>
            <person name="Kuo A."/>
            <person name="Hayes R.D."/>
            <person name="Haridas S."/>
            <person name="Andreopoulos B."/>
            <person name="Riley R."/>
            <person name="LaButti K."/>
            <person name="Pangilinan J."/>
            <person name="Lipzen A."/>
            <person name="Amirebrahimi M."/>
            <person name="Yan J."/>
            <person name="Adam C."/>
            <person name="Keymanesh K."/>
            <person name="Ng V."/>
            <person name="Louie K."/>
            <person name="Northen T."/>
            <person name="Drula E."/>
            <person name="Henrissat B."/>
            <person name="Hsieh H.M."/>
            <person name="Youens-Clark K."/>
            <person name="Lutzoni F."/>
            <person name="Miadlikowska J."/>
            <person name="Eastwood D.C."/>
            <person name="Hamelin R.C."/>
            <person name="Grigoriev I.V."/>
            <person name="U'Ren J.M."/>
        </authorList>
    </citation>
    <scope>NUCLEOTIDE SEQUENCE [LARGE SCALE GENOMIC DNA]</scope>
    <source>
        <strain evidence="1 2">CBS 119005</strain>
    </source>
</reference>
<accession>A0ACB9Z4Y5</accession>
<evidence type="ECO:0000313" key="1">
    <source>
        <dbReference type="EMBL" id="KAI4866678.1"/>
    </source>
</evidence>
<organism evidence="1 2">
    <name type="scientific">Hypoxylon rubiginosum</name>
    <dbReference type="NCBI Taxonomy" id="110542"/>
    <lineage>
        <taxon>Eukaryota</taxon>
        <taxon>Fungi</taxon>
        <taxon>Dikarya</taxon>
        <taxon>Ascomycota</taxon>
        <taxon>Pezizomycotina</taxon>
        <taxon>Sordariomycetes</taxon>
        <taxon>Xylariomycetidae</taxon>
        <taxon>Xylariales</taxon>
        <taxon>Hypoxylaceae</taxon>
        <taxon>Hypoxylon</taxon>
    </lineage>
</organism>
<gene>
    <name evidence="1" type="ORF">F4820DRAFT_446737</name>
</gene>
<dbReference type="Proteomes" id="UP001497700">
    <property type="component" value="Unassembled WGS sequence"/>
</dbReference>
<name>A0ACB9Z4Y5_9PEZI</name>
<protein>
    <submittedName>
        <fullName evidence="1">Uncharacterized protein</fullName>
    </submittedName>
</protein>
<comment type="caution">
    <text evidence="1">The sequence shown here is derived from an EMBL/GenBank/DDBJ whole genome shotgun (WGS) entry which is preliminary data.</text>
</comment>
<evidence type="ECO:0000313" key="2">
    <source>
        <dbReference type="Proteomes" id="UP001497700"/>
    </source>
</evidence>
<keyword evidence="2" id="KW-1185">Reference proteome</keyword>
<dbReference type="EMBL" id="MU393455">
    <property type="protein sequence ID" value="KAI4866678.1"/>
    <property type="molecule type" value="Genomic_DNA"/>
</dbReference>